<protein>
    <submittedName>
        <fullName evidence="2">Alpha/beta hydrolase</fullName>
    </submittedName>
</protein>
<dbReference type="AlphaFoldDB" id="A0A356LBS7"/>
<dbReference type="Gene3D" id="3.40.50.1820">
    <property type="entry name" value="alpha/beta hydrolase"/>
    <property type="match status" value="1"/>
</dbReference>
<dbReference type="InterPro" id="IPR052897">
    <property type="entry name" value="Sec-Metab_Biosynth_Hydrolase"/>
</dbReference>
<dbReference type="EMBL" id="DOEK01000004">
    <property type="protein sequence ID" value="HBP28011.1"/>
    <property type="molecule type" value="Genomic_DNA"/>
</dbReference>
<name>A0A356LBS7_9BURK</name>
<dbReference type="PROSITE" id="PS51318">
    <property type="entry name" value="TAT"/>
    <property type="match status" value="1"/>
</dbReference>
<gene>
    <name evidence="2" type="ORF">DD666_01175</name>
</gene>
<dbReference type="Pfam" id="PF12697">
    <property type="entry name" value="Abhydrolase_6"/>
    <property type="match status" value="1"/>
</dbReference>
<dbReference type="InterPro" id="IPR029058">
    <property type="entry name" value="AB_hydrolase_fold"/>
</dbReference>
<sequence>MSNDQTRIISRREWMLTTGSGLALSLVPLSGVQATSVSDRGKFSRPDILLVHGAWHGGWCYRRVADILTGLGHRVFAPTLTGLADRSHLLTTNVTLTTHIQDIVNLVRWEELDKFILVGHSYGGMVISGATEQIGANKIQSLVFLDAFLPKNGQSLVDQSDVSRQMVKNNPTALLEPIPAAVFQVNEADREWVDRQCTPQPLKTFTEALTLSDIRDKVSKKLYVRAANYEQPAFDSFFDMAKSDPRWSAHHLQCGHDVMLDMPEEVAKLISSSA</sequence>
<evidence type="ECO:0000313" key="3">
    <source>
        <dbReference type="Proteomes" id="UP000264036"/>
    </source>
</evidence>
<keyword evidence="2" id="KW-0378">Hydrolase</keyword>
<evidence type="ECO:0000313" key="2">
    <source>
        <dbReference type="EMBL" id="HBP28011.1"/>
    </source>
</evidence>
<dbReference type="SUPFAM" id="SSF53474">
    <property type="entry name" value="alpha/beta-Hydrolases"/>
    <property type="match status" value="1"/>
</dbReference>
<dbReference type="PANTHER" id="PTHR37017:SF11">
    <property type="entry name" value="ESTERASE_LIPASE_THIOESTERASE DOMAIN-CONTAINING PROTEIN"/>
    <property type="match status" value="1"/>
</dbReference>
<dbReference type="PANTHER" id="PTHR37017">
    <property type="entry name" value="AB HYDROLASE-1 DOMAIN-CONTAINING PROTEIN-RELATED"/>
    <property type="match status" value="1"/>
</dbReference>
<reference evidence="2 3" key="1">
    <citation type="journal article" date="2018" name="Nat. Biotechnol.">
        <title>A standardized bacterial taxonomy based on genome phylogeny substantially revises the tree of life.</title>
        <authorList>
            <person name="Parks D.H."/>
            <person name="Chuvochina M."/>
            <person name="Waite D.W."/>
            <person name="Rinke C."/>
            <person name="Skarshewski A."/>
            <person name="Chaumeil P.A."/>
            <person name="Hugenholtz P."/>
        </authorList>
    </citation>
    <scope>NUCLEOTIDE SEQUENCE [LARGE SCALE GENOMIC DNA]</scope>
    <source>
        <strain evidence="2">UBA10707</strain>
    </source>
</reference>
<proteinExistence type="predicted"/>
<dbReference type="InterPro" id="IPR006311">
    <property type="entry name" value="TAT_signal"/>
</dbReference>
<feature type="domain" description="AB hydrolase-1" evidence="1">
    <location>
        <begin position="48"/>
        <end position="268"/>
    </location>
</feature>
<evidence type="ECO:0000259" key="1">
    <source>
        <dbReference type="Pfam" id="PF12697"/>
    </source>
</evidence>
<dbReference type="GO" id="GO:0016787">
    <property type="term" value="F:hydrolase activity"/>
    <property type="evidence" value="ECO:0007669"/>
    <property type="project" value="UniProtKB-KW"/>
</dbReference>
<dbReference type="Proteomes" id="UP000264036">
    <property type="component" value="Unassembled WGS sequence"/>
</dbReference>
<dbReference type="InterPro" id="IPR000073">
    <property type="entry name" value="AB_hydrolase_1"/>
</dbReference>
<comment type="caution">
    <text evidence="2">The sequence shown here is derived from an EMBL/GenBank/DDBJ whole genome shotgun (WGS) entry which is preliminary data.</text>
</comment>
<organism evidence="2 3">
    <name type="scientific">Advenella kashmirensis</name>
    <dbReference type="NCBI Taxonomy" id="310575"/>
    <lineage>
        <taxon>Bacteria</taxon>
        <taxon>Pseudomonadati</taxon>
        <taxon>Pseudomonadota</taxon>
        <taxon>Betaproteobacteria</taxon>
        <taxon>Burkholderiales</taxon>
        <taxon>Alcaligenaceae</taxon>
    </lineage>
</organism>
<accession>A0A356LBS7</accession>